<dbReference type="Proteomes" id="UP000708208">
    <property type="component" value="Unassembled WGS sequence"/>
</dbReference>
<accession>A0A8J2JQD9</accession>
<dbReference type="GO" id="GO:0071277">
    <property type="term" value="P:cellular response to calcium ion"/>
    <property type="evidence" value="ECO:0007669"/>
    <property type="project" value="TreeGrafter"/>
</dbReference>
<organism evidence="2 3">
    <name type="scientific">Allacma fusca</name>
    <dbReference type="NCBI Taxonomy" id="39272"/>
    <lineage>
        <taxon>Eukaryota</taxon>
        <taxon>Metazoa</taxon>
        <taxon>Ecdysozoa</taxon>
        <taxon>Arthropoda</taxon>
        <taxon>Hexapoda</taxon>
        <taxon>Collembola</taxon>
        <taxon>Symphypleona</taxon>
        <taxon>Sminthuridae</taxon>
        <taxon>Allacma</taxon>
    </lineage>
</organism>
<dbReference type="OrthoDB" id="5855668at2759"/>
<dbReference type="Pfam" id="PF07002">
    <property type="entry name" value="Copine"/>
    <property type="match status" value="1"/>
</dbReference>
<dbReference type="PANTHER" id="PTHR10857">
    <property type="entry name" value="COPINE"/>
    <property type="match status" value="1"/>
</dbReference>
<evidence type="ECO:0000313" key="2">
    <source>
        <dbReference type="EMBL" id="CAG7719279.1"/>
    </source>
</evidence>
<sequence length="407" mass="45393">MEQRLRPGRVAVPTSTIEISISCKNLLDQDFFSRSDPICVVYTQPWTIGQWEEYMRTEVVSDNLNPEFSTKVNIGYWFEEEQPIRFMVYDKDETSNNLDDHEFLGLAECTVGRIVATGDAGLKLQLSKNMDLKNSAGTTGTNIYGSIILVAEELAELKEEISFQFSGRSMGSRFLGCCYARVRYTISRVNEAGNNILLWTSEFAPGPDPDWSIVTLNISSVCQGDKERILRLEFFLEAIVDISIGCVYASVNRLLACTVDGTEYFPVSGEDGNQTCSRLTVVQCKLAPVHTFLDYIRGGTQIHCCFAIDMTGSNGDPNDPGSLHYRNAAHLNTSGNPYEQAISAVGEIIQDYDNTKFFPAYGFGARIPPSDNISHEFNLNLQNPSPLCYGIPGVLESYRSCKQRRQS</sequence>
<dbReference type="GO" id="GO:0005544">
    <property type="term" value="F:calcium-dependent phospholipid binding"/>
    <property type="evidence" value="ECO:0007669"/>
    <property type="project" value="InterPro"/>
</dbReference>
<protein>
    <recommendedName>
        <fullName evidence="1">C2 domain-containing protein</fullName>
    </recommendedName>
</protein>
<dbReference type="PANTHER" id="PTHR10857:SF106">
    <property type="entry name" value="C2 DOMAIN-CONTAINING PROTEIN"/>
    <property type="match status" value="1"/>
</dbReference>
<dbReference type="SMART" id="SM00239">
    <property type="entry name" value="C2"/>
    <property type="match status" value="1"/>
</dbReference>
<evidence type="ECO:0000259" key="1">
    <source>
        <dbReference type="PROSITE" id="PS50004"/>
    </source>
</evidence>
<dbReference type="InterPro" id="IPR000008">
    <property type="entry name" value="C2_dom"/>
</dbReference>
<proteinExistence type="predicted"/>
<name>A0A8J2JQD9_9HEXA</name>
<dbReference type="PROSITE" id="PS50004">
    <property type="entry name" value="C2"/>
    <property type="match status" value="1"/>
</dbReference>
<dbReference type="EMBL" id="CAJVCH010060151">
    <property type="protein sequence ID" value="CAG7719279.1"/>
    <property type="molecule type" value="Genomic_DNA"/>
</dbReference>
<comment type="caution">
    <text evidence="2">The sequence shown here is derived from an EMBL/GenBank/DDBJ whole genome shotgun (WGS) entry which is preliminary data.</text>
</comment>
<reference evidence="2" key="1">
    <citation type="submission" date="2021-06" db="EMBL/GenBank/DDBJ databases">
        <authorList>
            <person name="Hodson N. C."/>
            <person name="Mongue J. A."/>
            <person name="Jaron S. K."/>
        </authorList>
    </citation>
    <scope>NUCLEOTIDE SEQUENCE</scope>
</reference>
<feature type="domain" description="C2" evidence="1">
    <location>
        <begin position="1"/>
        <end position="124"/>
    </location>
</feature>
<evidence type="ECO:0000313" key="3">
    <source>
        <dbReference type="Proteomes" id="UP000708208"/>
    </source>
</evidence>
<dbReference type="CDD" id="cd04048">
    <property type="entry name" value="C2A_Copine"/>
    <property type="match status" value="1"/>
</dbReference>
<dbReference type="InterPro" id="IPR045052">
    <property type="entry name" value="Copine"/>
</dbReference>
<dbReference type="InterPro" id="IPR010734">
    <property type="entry name" value="Copine_C"/>
</dbReference>
<gene>
    <name evidence="2" type="ORF">AFUS01_LOCUS8612</name>
</gene>
<dbReference type="GO" id="GO:0005886">
    <property type="term" value="C:plasma membrane"/>
    <property type="evidence" value="ECO:0007669"/>
    <property type="project" value="TreeGrafter"/>
</dbReference>
<dbReference type="FunFam" id="2.60.40.150:FF:000099">
    <property type="entry name" value="Copine 3"/>
    <property type="match status" value="1"/>
</dbReference>
<dbReference type="Pfam" id="PF00168">
    <property type="entry name" value="C2"/>
    <property type="match status" value="1"/>
</dbReference>
<keyword evidence="3" id="KW-1185">Reference proteome</keyword>
<dbReference type="AlphaFoldDB" id="A0A8J2JQD9"/>